<dbReference type="GO" id="GO:0008999">
    <property type="term" value="F:protein-N-terminal-alanine acetyltransferase activity"/>
    <property type="evidence" value="ECO:0007669"/>
    <property type="project" value="UniProtKB-EC"/>
</dbReference>
<dbReference type="EC" id="2.3.1.266" evidence="5"/>
<reference evidence="7 8" key="1">
    <citation type="submission" date="2016-10" db="EMBL/GenBank/DDBJ databases">
        <authorList>
            <person name="de Groot N.N."/>
        </authorList>
    </citation>
    <scope>NUCLEOTIDE SEQUENCE [LARGE SCALE GENOMIC DNA]</scope>
    <source>
        <strain evidence="7 8">DSM 9990</strain>
    </source>
</reference>
<keyword evidence="3 7" id="KW-0808">Transferase</keyword>
<dbReference type="NCBIfam" id="TIGR01575">
    <property type="entry name" value="rimI"/>
    <property type="match status" value="1"/>
</dbReference>
<dbReference type="PANTHER" id="PTHR43420">
    <property type="entry name" value="ACETYLTRANSFERASE"/>
    <property type="match status" value="1"/>
</dbReference>
<dbReference type="RefSeq" id="WP_177193641.1">
    <property type="nucleotide sequence ID" value="NZ_FOUU01000010.1"/>
</dbReference>
<dbReference type="Proteomes" id="UP000199611">
    <property type="component" value="Unassembled WGS sequence"/>
</dbReference>
<keyword evidence="2 5" id="KW-0963">Cytoplasm</keyword>
<sequence>MQSEEKYSIIRMIPEHIKAIVSIEKEIQYEPWTESLFLAELRQPQALCFTLTVRGSIAGYVCSNIIHGELHVNNIGIAPSFQNRGYGTGLMVKLLEEARERGARIVHLEVRESNFSALHLYRKLGFRVRGRRPGYYSTPSGKEDAILMSLTL</sequence>
<evidence type="ECO:0000256" key="5">
    <source>
        <dbReference type="RuleBase" id="RU363094"/>
    </source>
</evidence>
<dbReference type="PROSITE" id="PS51186">
    <property type="entry name" value="GNAT"/>
    <property type="match status" value="1"/>
</dbReference>
<dbReference type="EMBL" id="FOUU01000010">
    <property type="protein sequence ID" value="SFN01306.1"/>
    <property type="molecule type" value="Genomic_DNA"/>
</dbReference>
<evidence type="ECO:0000256" key="4">
    <source>
        <dbReference type="ARBA" id="ARBA00023315"/>
    </source>
</evidence>
<comment type="similarity">
    <text evidence="1 5">Belongs to the acetyltransferase family. RimI subfamily.</text>
</comment>
<dbReference type="Gene3D" id="3.40.630.30">
    <property type="match status" value="1"/>
</dbReference>
<evidence type="ECO:0000256" key="3">
    <source>
        <dbReference type="ARBA" id="ARBA00022679"/>
    </source>
</evidence>
<dbReference type="AlphaFoldDB" id="A0A1I4VJT7"/>
<evidence type="ECO:0000259" key="6">
    <source>
        <dbReference type="PROSITE" id="PS51186"/>
    </source>
</evidence>
<comment type="subcellular location">
    <subcellularLocation>
        <location evidence="5">Cytoplasm</location>
    </subcellularLocation>
</comment>
<protein>
    <recommendedName>
        <fullName evidence="5">[Ribosomal protein bS18]-alanine N-acetyltransferase</fullName>
        <ecNumber evidence="5">2.3.1.266</ecNumber>
    </recommendedName>
</protein>
<dbReference type="InterPro" id="IPR006464">
    <property type="entry name" value="AcTrfase_RimI/Ard1"/>
</dbReference>
<name>A0A1I4VJT7_9BACT</name>
<comment type="function">
    <text evidence="5">Acetylates the N-terminal alanine of ribosomal protein bS18.</text>
</comment>
<organism evidence="7 8">
    <name type="scientific">Thermodesulforhabdus norvegica</name>
    <dbReference type="NCBI Taxonomy" id="39841"/>
    <lineage>
        <taxon>Bacteria</taxon>
        <taxon>Pseudomonadati</taxon>
        <taxon>Thermodesulfobacteriota</taxon>
        <taxon>Syntrophobacteria</taxon>
        <taxon>Syntrophobacterales</taxon>
        <taxon>Thermodesulforhabdaceae</taxon>
        <taxon>Thermodesulforhabdus</taxon>
    </lineage>
</organism>
<dbReference type="SUPFAM" id="SSF55729">
    <property type="entry name" value="Acyl-CoA N-acyltransferases (Nat)"/>
    <property type="match status" value="1"/>
</dbReference>
<dbReference type="GO" id="GO:0005737">
    <property type="term" value="C:cytoplasm"/>
    <property type="evidence" value="ECO:0007669"/>
    <property type="project" value="UniProtKB-SubCell"/>
</dbReference>
<evidence type="ECO:0000256" key="2">
    <source>
        <dbReference type="ARBA" id="ARBA00022490"/>
    </source>
</evidence>
<dbReference type="CDD" id="cd04301">
    <property type="entry name" value="NAT_SF"/>
    <property type="match status" value="1"/>
</dbReference>
<dbReference type="PANTHER" id="PTHR43420:SF51">
    <property type="entry name" value="PEPTIDYL-LYSINE N-ACETYLTRANSFERASE YIAC"/>
    <property type="match status" value="1"/>
</dbReference>
<dbReference type="InterPro" id="IPR016181">
    <property type="entry name" value="Acyl_CoA_acyltransferase"/>
</dbReference>
<accession>A0A1I4VJT7</accession>
<comment type="catalytic activity">
    <reaction evidence="5">
        <text>N-terminal L-alanyl-[ribosomal protein bS18] + acetyl-CoA = N-terminal N(alpha)-acetyl-L-alanyl-[ribosomal protein bS18] + CoA + H(+)</text>
        <dbReference type="Rhea" id="RHEA:43756"/>
        <dbReference type="Rhea" id="RHEA-COMP:10676"/>
        <dbReference type="Rhea" id="RHEA-COMP:10677"/>
        <dbReference type="ChEBI" id="CHEBI:15378"/>
        <dbReference type="ChEBI" id="CHEBI:57287"/>
        <dbReference type="ChEBI" id="CHEBI:57288"/>
        <dbReference type="ChEBI" id="CHEBI:64718"/>
        <dbReference type="ChEBI" id="CHEBI:83683"/>
        <dbReference type="EC" id="2.3.1.266"/>
    </reaction>
</comment>
<gene>
    <name evidence="7" type="ORF">SAMN05660836_02318</name>
</gene>
<proteinExistence type="inferred from homology"/>
<dbReference type="Pfam" id="PF00583">
    <property type="entry name" value="Acetyltransf_1"/>
    <property type="match status" value="1"/>
</dbReference>
<keyword evidence="8" id="KW-1185">Reference proteome</keyword>
<dbReference type="InterPro" id="IPR000182">
    <property type="entry name" value="GNAT_dom"/>
</dbReference>
<dbReference type="InterPro" id="IPR050680">
    <property type="entry name" value="YpeA/RimI_acetyltransf"/>
</dbReference>
<evidence type="ECO:0000256" key="1">
    <source>
        <dbReference type="ARBA" id="ARBA00005395"/>
    </source>
</evidence>
<feature type="domain" description="N-acetyltransferase" evidence="6">
    <location>
        <begin position="7"/>
        <end position="152"/>
    </location>
</feature>
<dbReference type="STRING" id="39841.SAMN05660836_02318"/>
<evidence type="ECO:0000313" key="7">
    <source>
        <dbReference type="EMBL" id="SFN01306.1"/>
    </source>
</evidence>
<evidence type="ECO:0000313" key="8">
    <source>
        <dbReference type="Proteomes" id="UP000199611"/>
    </source>
</evidence>
<keyword evidence="4" id="KW-0012">Acyltransferase</keyword>